<dbReference type="GO" id="GO:0012505">
    <property type="term" value="C:endomembrane system"/>
    <property type="evidence" value="ECO:0007669"/>
    <property type="project" value="UniProtKB-SubCell"/>
</dbReference>
<evidence type="ECO:0000313" key="13">
    <source>
        <dbReference type="EMBL" id="CAL5137781.1"/>
    </source>
</evidence>
<keyword evidence="7" id="KW-0067">ATP-binding</keyword>
<comment type="similarity">
    <text evidence="2">Belongs to the ABC transporter superfamily. ABCC family. Conjugate transporter (TC 3.A.1.208) subfamily.</text>
</comment>
<accession>A0AAV2TLR4</accession>
<feature type="domain" description="ABC transporter" evidence="11">
    <location>
        <begin position="197"/>
        <end position="431"/>
    </location>
</feature>
<keyword evidence="4 10" id="KW-0812">Transmembrane</keyword>
<dbReference type="SMART" id="SM00382">
    <property type="entry name" value="AAA"/>
    <property type="match status" value="1"/>
</dbReference>
<organism evidence="13 14">
    <name type="scientific">Calicophoron daubneyi</name>
    <name type="common">Rumen fluke</name>
    <name type="synonym">Paramphistomum daubneyi</name>
    <dbReference type="NCBI Taxonomy" id="300641"/>
    <lineage>
        <taxon>Eukaryota</taxon>
        <taxon>Metazoa</taxon>
        <taxon>Spiralia</taxon>
        <taxon>Lophotrochozoa</taxon>
        <taxon>Platyhelminthes</taxon>
        <taxon>Trematoda</taxon>
        <taxon>Digenea</taxon>
        <taxon>Plagiorchiida</taxon>
        <taxon>Pronocephalata</taxon>
        <taxon>Paramphistomoidea</taxon>
        <taxon>Paramphistomidae</taxon>
        <taxon>Calicophoron</taxon>
    </lineage>
</organism>
<evidence type="ECO:0000256" key="2">
    <source>
        <dbReference type="ARBA" id="ARBA00009726"/>
    </source>
</evidence>
<feature type="transmembrane region" description="Helical" evidence="10">
    <location>
        <begin position="20"/>
        <end position="39"/>
    </location>
</feature>
<dbReference type="InterPro" id="IPR050173">
    <property type="entry name" value="ABC_transporter_C-like"/>
</dbReference>
<dbReference type="InterPro" id="IPR027417">
    <property type="entry name" value="P-loop_NTPase"/>
</dbReference>
<comment type="subcellular location">
    <subcellularLocation>
        <location evidence="1">Endomembrane system</location>
        <topology evidence="1">Multi-pass membrane protein</topology>
    </subcellularLocation>
</comment>
<dbReference type="SUPFAM" id="SSF90123">
    <property type="entry name" value="ABC transporter transmembrane region"/>
    <property type="match status" value="1"/>
</dbReference>
<dbReference type="GO" id="GO:0005524">
    <property type="term" value="F:ATP binding"/>
    <property type="evidence" value="ECO:0007669"/>
    <property type="project" value="UniProtKB-KW"/>
</dbReference>
<dbReference type="GO" id="GO:0016020">
    <property type="term" value="C:membrane"/>
    <property type="evidence" value="ECO:0007669"/>
    <property type="project" value="InterPro"/>
</dbReference>
<keyword evidence="3" id="KW-0813">Transport</keyword>
<evidence type="ECO:0000256" key="9">
    <source>
        <dbReference type="ARBA" id="ARBA00023136"/>
    </source>
</evidence>
<keyword evidence="8 10" id="KW-1133">Transmembrane helix</keyword>
<dbReference type="PROSITE" id="PS00211">
    <property type="entry name" value="ABC_TRANSPORTER_1"/>
    <property type="match status" value="1"/>
</dbReference>
<evidence type="ECO:0000256" key="4">
    <source>
        <dbReference type="ARBA" id="ARBA00022692"/>
    </source>
</evidence>
<protein>
    <submittedName>
        <fullName evidence="13">Uncharacterized protein</fullName>
    </submittedName>
</protein>
<dbReference type="InterPro" id="IPR003439">
    <property type="entry name" value="ABC_transporter-like_ATP-bd"/>
</dbReference>
<sequence>MTSADVTASVVLICTSLPWFLLPLIPLTVMLIGIQRVYIRTARQLKRIDSVKRSPIFCHFQETLSGFISIRAYDRISQFTAKADYLADESQISHCALLACQRWMSVGIEVVGHLSTVVASTTALVTSIGAAYAGLIVTYTTRVSISVMSLVRNMTNLETRLVDVERIKEYIETPSEAPLRIRGVDLDQTNWPSKGEIVFENYSTRYREGLQLTLKSLNLIVKPGEKIGVVGRTGAGKSTLTLALFRLIEAAGGRILIDGVDIEKIGLHDLRSKITIIPQDPVIFSGTLKFNLDPTKERSDEELWAALEGAHMKEFIEAQPDRLNFICAEGGCDLSAGQRQLICLARALLRKTKILILDEATAAVDAKTDDLIQNHIRTTFSDHTILTIAHRLSTVMDYNRILVLKDGWIAECDTPNNLLADPTSLFHAMAREANIISS</sequence>
<dbReference type="PROSITE" id="PS50929">
    <property type="entry name" value="ABC_TM1F"/>
    <property type="match status" value="1"/>
</dbReference>
<reference evidence="13" key="1">
    <citation type="submission" date="2024-06" db="EMBL/GenBank/DDBJ databases">
        <authorList>
            <person name="Liu X."/>
            <person name="Lenzi L."/>
            <person name="Haldenby T S."/>
            <person name="Uol C."/>
        </authorList>
    </citation>
    <scope>NUCLEOTIDE SEQUENCE</scope>
</reference>
<comment type="caution">
    <text evidence="13">The sequence shown here is derived from an EMBL/GenBank/DDBJ whole genome shotgun (WGS) entry which is preliminary data.</text>
</comment>
<keyword evidence="6" id="KW-0547">Nucleotide-binding</keyword>
<dbReference type="PROSITE" id="PS50893">
    <property type="entry name" value="ABC_TRANSPORTER_2"/>
    <property type="match status" value="1"/>
</dbReference>
<dbReference type="InterPro" id="IPR003593">
    <property type="entry name" value="AAA+_ATPase"/>
</dbReference>
<dbReference type="Gene3D" id="1.20.1560.10">
    <property type="entry name" value="ABC transporter type 1, transmembrane domain"/>
    <property type="match status" value="1"/>
</dbReference>
<dbReference type="InterPro" id="IPR036640">
    <property type="entry name" value="ABC1_TM_sf"/>
</dbReference>
<dbReference type="Pfam" id="PF00664">
    <property type="entry name" value="ABC_membrane"/>
    <property type="match status" value="1"/>
</dbReference>
<dbReference type="InterPro" id="IPR017871">
    <property type="entry name" value="ABC_transporter-like_CS"/>
</dbReference>
<dbReference type="GO" id="GO:0140359">
    <property type="term" value="F:ABC-type transporter activity"/>
    <property type="evidence" value="ECO:0007669"/>
    <property type="project" value="InterPro"/>
</dbReference>
<dbReference type="Pfam" id="PF00005">
    <property type="entry name" value="ABC_tran"/>
    <property type="match status" value="1"/>
</dbReference>
<evidence type="ECO:0000256" key="6">
    <source>
        <dbReference type="ARBA" id="ARBA00022741"/>
    </source>
</evidence>
<dbReference type="InterPro" id="IPR011527">
    <property type="entry name" value="ABC1_TM_dom"/>
</dbReference>
<evidence type="ECO:0000256" key="1">
    <source>
        <dbReference type="ARBA" id="ARBA00004127"/>
    </source>
</evidence>
<dbReference type="SUPFAM" id="SSF52540">
    <property type="entry name" value="P-loop containing nucleoside triphosphate hydrolases"/>
    <property type="match status" value="1"/>
</dbReference>
<dbReference type="PANTHER" id="PTHR24223">
    <property type="entry name" value="ATP-BINDING CASSETTE SUB-FAMILY C"/>
    <property type="match status" value="1"/>
</dbReference>
<evidence type="ECO:0000256" key="8">
    <source>
        <dbReference type="ARBA" id="ARBA00022989"/>
    </source>
</evidence>
<evidence type="ECO:0000256" key="3">
    <source>
        <dbReference type="ARBA" id="ARBA00022448"/>
    </source>
</evidence>
<keyword evidence="9 10" id="KW-0472">Membrane</keyword>
<feature type="domain" description="ABC transmembrane type-1" evidence="12">
    <location>
        <begin position="6"/>
        <end position="159"/>
    </location>
</feature>
<dbReference type="GO" id="GO:0016887">
    <property type="term" value="F:ATP hydrolysis activity"/>
    <property type="evidence" value="ECO:0007669"/>
    <property type="project" value="InterPro"/>
</dbReference>
<dbReference type="FunFam" id="3.40.50.300:FF:000074">
    <property type="entry name" value="Multidrug resistance-associated protein 5 isoform 1"/>
    <property type="match status" value="1"/>
</dbReference>
<dbReference type="EMBL" id="CAXLJL010000434">
    <property type="protein sequence ID" value="CAL5137781.1"/>
    <property type="molecule type" value="Genomic_DNA"/>
</dbReference>
<evidence type="ECO:0000256" key="7">
    <source>
        <dbReference type="ARBA" id="ARBA00022840"/>
    </source>
</evidence>
<evidence type="ECO:0000256" key="10">
    <source>
        <dbReference type="SAM" id="Phobius"/>
    </source>
</evidence>
<keyword evidence="5" id="KW-0677">Repeat</keyword>
<evidence type="ECO:0000259" key="11">
    <source>
        <dbReference type="PROSITE" id="PS50893"/>
    </source>
</evidence>
<evidence type="ECO:0000313" key="14">
    <source>
        <dbReference type="Proteomes" id="UP001497525"/>
    </source>
</evidence>
<dbReference type="Gene3D" id="3.40.50.300">
    <property type="entry name" value="P-loop containing nucleotide triphosphate hydrolases"/>
    <property type="match status" value="1"/>
</dbReference>
<evidence type="ECO:0000256" key="5">
    <source>
        <dbReference type="ARBA" id="ARBA00022737"/>
    </source>
</evidence>
<dbReference type="AlphaFoldDB" id="A0AAV2TLR4"/>
<gene>
    <name evidence="13" type="ORF">CDAUBV1_LOCUS12265</name>
</gene>
<evidence type="ECO:0000259" key="12">
    <source>
        <dbReference type="PROSITE" id="PS50929"/>
    </source>
</evidence>
<name>A0AAV2TLR4_CALDB</name>
<dbReference type="Proteomes" id="UP001497525">
    <property type="component" value="Unassembled WGS sequence"/>
</dbReference>
<proteinExistence type="inferred from homology"/>
<dbReference type="CDD" id="cd03244">
    <property type="entry name" value="ABCC_MRP_domain2"/>
    <property type="match status" value="1"/>
</dbReference>